<dbReference type="eggNOG" id="ENOG5031N5M">
    <property type="taxonomic scope" value="Bacteria"/>
</dbReference>
<evidence type="ECO:0000313" key="2">
    <source>
        <dbReference type="Proteomes" id="UP000016562"/>
    </source>
</evidence>
<accession>U3AI28</accession>
<protein>
    <submittedName>
        <fullName evidence="1">Uncharacterized protein</fullName>
    </submittedName>
</protein>
<name>U3AI28_9VIBR</name>
<reference evidence="1 2" key="1">
    <citation type="submission" date="2013-09" db="EMBL/GenBank/DDBJ databases">
        <title>Whole genome shotgun sequence of Vibrio ezurae NBRC 102218.</title>
        <authorList>
            <person name="Yoshida I."/>
            <person name="Hosoyama A."/>
            <person name="Numata M."/>
            <person name="Hashimoto M."/>
            <person name="Hosoyama Y."/>
            <person name="Tsuchikane K."/>
            <person name="Noguchi M."/>
            <person name="Hirakata S."/>
            <person name="Ichikawa N."/>
            <person name="Ohji S."/>
            <person name="Yamazoe A."/>
            <person name="Fujita N."/>
        </authorList>
    </citation>
    <scope>NUCLEOTIDE SEQUENCE [LARGE SCALE GENOMIC DNA]</scope>
    <source>
        <strain evidence="1 2">NBRC 102218</strain>
    </source>
</reference>
<proteinExistence type="predicted"/>
<dbReference type="Proteomes" id="UP000016562">
    <property type="component" value="Unassembled WGS sequence"/>
</dbReference>
<keyword evidence="2" id="KW-1185">Reference proteome</keyword>
<dbReference type="EMBL" id="BATM01000019">
    <property type="protein sequence ID" value="GAD79591.1"/>
    <property type="molecule type" value="Genomic_DNA"/>
</dbReference>
<gene>
    <name evidence="1" type="ORF">VEZ01S_19_00050</name>
</gene>
<organism evidence="1 2">
    <name type="scientific">Vibrio ezurae NBRC 102218</name>
    <dbReference type="NCBI Taxonomy" id="1219080"/>
    <lineage>
        <taxon>Bacteria</taxon>
        <taxon>Pseudomonadati</taxon>
        <taxon>Pseudomonadota</taxon>
        <taxon>Gammaproteobacteria</taxon>
        <taxon>Vibrionales</taxon>
        <taxon>Vibrionaceae</taxon>
        <taxon>Vibrio</taxon>
    </lineage>
</organism>
<dbReference type="RefSeq" id="WP_021713300.1">
    <property type="nucleotide sequence ID" value="NZ_BATM01000019.1"/>
</dbReference>
<comment type="caution">
    <text evidence="1">The sequence shown here is derived from an EMBL/GenBank/DDBJ whole genome shotgun (WGS) entry which is preliminary data.</text>
</comment>
<dbReference type="STRING" id="1219080.VEZ01S_19_00050"/>
<dbReference type="AlphaFoldDB" id="U3AI28"/>
<sequence length="236" mass="26741">MKIINCAKLMEYSKHYVLFESSTPYVAEITDMMPRKKWLLVGGLMLWALLPTKLFAAAHPLWFSPFISSQFALWSAKEFAQSGDWFDCAEEDAADDAKNNAPLFCSDKIVIHRTPMYALVSFASNHSPTLSPTLTLSSDFSLVHFNQLQLGLRSDGFQLVNIELGGESLDIEKALSKAPATLVDKQVQQFLQRYRASEPRLLLWQTADRQHLVEWTSDKNGIQLVYSLTNLPFNPH</sequence>
<evidence type="ECO:0000313" key="1">
    <source>
        <dbReference type="EMBL" id="GAD79591.1"/>
    </source>
</evidence>